<dbReference type="AlphaFoldDB" id="I1Q4W2"/>
<feature type="compositionally biased region" description="Low complexity" evidence="1">
    <location>
        <begin position="224"/>
        <end position="236"/>
    </location>
</feature>
<feature type="compositionally biased region" description="Low complexity" evidence="1">
    <location>
        <begin position="245"/>
        <end position="273"/>
    </location>
</feature>
<feature type="compositionally biased region" description="Low complexity" evidence="1">
    <location>
        <begin position="182"/>
        <end position="210"/>
    </location>
</feature>
<feature type="domain" description="AAA-type ATPase N-terminal" evidence="3">
    <location>
        <begin position="30"/>
        <end position="123"/>
    </location>
</feature>
<evidence type="ECO:0000259" key="3">
    <source>
        <dbReference type="Pfam" id="PF14363"/>
    </source>
</evidence>
<protein>
    <recommendedName>
        <fullName evidence="3">AAA-type ATPase N-terminal domain-containing protein</fullName>
    </recommendedName>
</protein>
<proteinExistence type="predicted"/>
<evidence type="ECO:0000313" key="4">
    <source>
        <dbReference type="EnsemblPlants" id="ORGLA06G0217500.1"/>
    </source>
</evidence>
<feature type="region of interest" description="Disordered" evidence="1">
    <location>
        <begin position="154"/>
        <end position="293"/>
    </location>
</feature>
<dbReference type="Pfam" id="PF14363">
    <property type="entry name" value="AAA_assoc"/>
    <property type="match status" value="1"/>
</dbReference>
<feature type="compositionally biased region" description="Low complexity" evidence="1">
    <location>
        <begin position="280"/>
        <end position="293"/>
    </location>
</feature>
<evidence type="ECO:0000256" key="2">
    <source>
        <dbReference type="SAM" id="SignalP"/>
    </source>
</evidence>
<evidence type="ECO:0000313" key="5">
    <source>
        <dbReference type="Proteomes" id="UP000007306"/>
    </source>
</evidence>
<keyword evidence="5" id="KW-1185">Reference proteome</keyword>
<feature type="compositionally biased region" description="Polar residues" evidence="1">
    <location>
        <begin position="154"/>
        <end position="166"/>
    </location>
</feature>
<feature type="chain" id="PRO_5003649748" description="AAA-type ATPase N-terminal domain-containing protein" evidence="2">
    <location>
        <begin position="20"/>
        <end position="293"/>
    </location>
</feature>
<keyword evidence="2" id="KW-0732">Signal</keyword>
<feature type="signal peptide" evidence="2">
    <location>
        <begin position="1"/>
        <end position="19"/>
    </location>
</feature>
<dbReference type="eggNOG" id="KOG0743">
    <property type="taxonomic scope" value="Eukaryota"/>
</dbReference>
<evidence type="ECO:0000256" key="1">
    <source>
        <dbReference type="SAM" id="MobiDB-lite"/>
    </source>
</evidence>
<dbReference type="Gramene" id="ORGLA06G0217500.1">
    <property type="protein sequence ID" value="ORGLA06G0217500.1"/>
    <property type="gene ID" value="ORGLA06G0217500"/>
</dbReference>
<dbReference type="STRING" id="4538.I1Q4W2"/>
<accession>I1Q4W2</accession>
<name>I1Q4W2_ORYGL</name>
<reference evidence="4 5" key="2">
    <citation type="submission" date="2018-04" db="EMBL/GenBank/DDBJ databases">
        <title>OglaRS2 (Oryza glaberrima Reference Sequence Version 2).</title>
        <authorList>
            <person name="Zhang J."/>
            <person name="Kudrna D."/>
            <person name="Lee S."/>
            <person name="Talag J."/>
            <person name="Rajasekar S."/>
            <person name="Wing R.A."/>
        </authorList>
    </citation>
    <scope>NUCLEOTIDE SEQUENCE [LARGE SCALE GENOMIC DNA]</scope>
    <source>
        <strain evidence="4 5">cv. IRGC 96717</strain>
    </source>
</reference>
<feature type="compositionally biased region" description="Basic residues" evidence="1">
    <location>
        <begin position="211"/>
        <end position="223"/>
    </location>
</feature>
<dbReference type="HOGENOM" id="CLU_951157_0_0_1"/>
<sequence length="293" mass="29981">MGAPLKLTWASLGSLFATAVLVRTAVRDFLPPEAHGLLRALLSRAAAALVPPCDAIIVHETDANGVPNELYEAAQLYLGARCLATAPAMHLHKTHGAAAAVASLPDSHATLDAFRGVRVLWTSQLDGNASSSFGGSSSSSRGFVHHPFPNGACGSSSGDATATSCATRTSPSFSRRRRRCGPRCGRGSSTPTTPVSTAAAAAAAWTTTRCSGRRTSSRTRPRSTRSPSTRRCATTSERTCSGSCAAASTTRAPAARGSAGTCSTARPAPARPASSPPSPTSSSSTSTTWSSPR</sequence>
<dbReference type="InterPro" id="IPR025753">
    <property type="entry name" value="AAA_N_dom"/>
</dbReference>
<dbReference type="Proteomes" id="UP000007306">
    <property type="component" value="Chromosome 6"/>
</dbReference>
<dbReference type="EnsemblPlants" id="ORGLA06G0217500.1">
    <property type="protein sequence ID" value="ORGLA06G0217500.1"/>
    <property type="gene ID" value="ORGLA06G0217500"/>
</dbReference>
<organism evidence="4 5">
    <name type="scientific">Oryza glaberrima</name>
    <name type="common">African rice</name>
    <dbReference type="NCBI Taxonomy" id="4538"/>
    <lineage>
        <taxon>Eukaryota</taxon>
        <taxon>Viridiplantae</taxon>
        <taxon>Streptophyta</taxon>
        <taxon>Embryophyta</taxon>
        <taxon>Tracheophyta</taxon>
        <taxon>Spermatophyta</taxon>
        <taxon>Magnoliopsida</taxon>
        <taxon>Liliopsida</taxon>
        <taxon>Poales</taxon>
        <taxon>Poaceae</taxon>
        <taxon>BOP clade</taxon>
        <taxon>Oryzoideae</taxon>
        <taxon>Oryzeae</taxon>
        <taxon>Oryzinae</taxon>
        <taxon>Oryza</taxon>
    </lineage>
</organism>
<reference evidence="4" key="1">
    <citation type="submission" date="2015-06" db="UniProtKB">
        <authorList>
            <consortium name="EnsemblPlants"/>
        </authorList>
    </citation>
    <scope>IDENTIFICATION</scope>
</reference>